<dbReference type="Gene3D" id="2.40.480.10">
    <property type="entry name" value="Allene oxide cyclase-like"/>
    <property type="match status" value="2"/>
</dbReference>
<comment type="similarity">
    <text evidence="1 4">Belongs to the plant dirigent protein family.</text>
</comment>
<evidence type="ECO:0000256" key="1">
    <source>
        <dbReference type="ARBA" id="ARBA00010746"/>
    </source>
</evidence>
<reference evidence="5" key="1">
    <citation type="submission" date="2017-07" db="EMBL/GenBank/DDBJ databases">
        <title>Taro Niue Genome Assembly and Annotation.</title>
        <authorList>
            <person name="Atibalentja N."/>
            <person name="Keating K."/>
            <person name="Fields C.J."/>
        </authorList>
    </citation>
    <scope>NUCLEOTIDE SEQUENCE</scope>
    <source>
        <strain evidence="5">Niue_2</strain>
        <tissue evidence="5">Leaf</tissue>
    </source>
</reference>
<dbReference type="Pfam" id="PF03018">
    <property type="entry name" value="Dirigent"/>
    <property type="match status" value="2"/>
</dbReference>
<comment type="subunit">
    <text evidence="2 4">Homodimer.</text>
</comment>
<keyword evidence="6" id="KW-1185">Reference proteome</keyword>
<comment type="function">
    <text evidence="4">Dirigent proteins impart stereoselectivity on the phenoxy radical-coupling reaction, yielding optically active lignans from two molecules of coniferyl alcohol in the biosynthesis of lignans, flavonolignans, and alkaloids and thus plays a central role in plant secondary metabolism.</text>
</comment>
<proteinExistence type="inferred from homology"/>
<dbReference type="AlphaFoldDB" id="A0A843WW74"/>
<feature type="signal peptide" evidence="4">
    <location>
        <begin position="1"/>
        <end position="26"/>
    </location>
</feature>
<evidence type="ECO:0000256" key="4">
    <source>
        <dbReference type="RuleBase" id="RU363099"/>
    </source>
</evidence>
<dbReference type="InterPro" id="IPR004265">
    <property type="entry name" value="Dirigent"/>
</dbReference>
<keyword evidence="3 4" id="KW-0964">Secreted</keyword>
<dbReference type="EMBL" id="NMUH01006235">
    <property type="protein sequence ID" value="MQM14792.1"/>
    <property type="molecule type" value="Genomic_DNA"/>
</dbReference>
<keyword evidence="4" id="KW-0732">Signal</keyword>
<evidence type="ECO:0000313" key="6">
    <source>
        <dbReference type="Proteomes" id="UP000652761"/>
    </source>
</evidence>
<accession>A0A843WW74</accession>
<evidence type="ECO:0000313" key="5">
    <source>
        <dbReference type="EMBL" id="MQM14792.1"/>
    </source>
</evidence>
<dbReference type="InterPro" id="IPR044859">
    <property type="entry name" value="Allene_oxi_cyc_Dirigent"/>
</dbReference>
<keyword evidence="4" id="KW-0052">Apoplast</keyword>
<name>A0A843WW74_COLES</name>
<sequence length="342" mass="36822">MAATSISASIVLLSFFIVSSAILAAADKHGVRGIHDRGRKKTTHLQFYFQELSSGPNMSVVRVAQTNTTDATPASFGAVSVADNPLTEGPELSSKLVGRVQGMYAAASQEQFTLLLALNFVFTEGKYNGSVLTMVGRNPVFESVREVPVLGGTGYFRLARGYALLRTYRMDQSTGLVTVGYNVTHERGIHLAEKKTTQLHFYFQEISAGPNPSVVLVAKANTTDASPSSFGSVFVADNPLTEGPELTSKPVGRAQGMYAAASQEEFATMMSINFVLTEGEYNGSVLTMLGRNPIAQHVREMPIIGGSGYFRLAWGYAVLRTHKLDPAAGLVTVEYNVTVIHP</sequence>
<comment type="caution">
    <text evidence="5">The sequence shown here is derived from an EMBL/GenBank/DDBJ whole genome shotgun (WGS) entry which is preliminary data.</text>
</comment>
<feature type="chain" id="PRO_5033108397" description="Dirigent protein" evidence="4">
    <location>
        <begin position="27"/>
        <end position="342"/>
    </location>
</feature>
<organism evidence="5 6">
    <name type="scientific">Colocasia esculenta</name>
    <name type="common">Wild taro</name>
    <name type="synonym">Arum esculentum</name>
    <dbReference type="NCBI Taxonomy" id="4460"/>
    <lineage>
        <taxon>Eukaryota</taxon>
        <taxon>Viridiplantae</taxon>
        <taxon>Streptophyta</taxon>
        <taxon>Embryophyta</taxon>
        <taxon>Tracheophyta</taxon>
        <taxon>Spermatophyta</taxon>
        <taxon>Magnoliopsida</taxon>
        <taxon>Liliopsida</taxon>
        <taxon>Araceae</taxon>
        <taxon>Aroideae</taxon>
        <taxon>Colocasieae</taxon>
        <taxon>Colocasia</taxon>
    </lineage>
</organism>
<dbReference type="GO" id="GO:0048046">
    <property type="term" value="C:apoplast"/>
    <property type="evidence" value="ECO:0007669"/>
    <property type="project" value="UniProtKB-SubCell"/>
</dbReference>
<gene>
    <name evidence="5" type="ORF">Taro_047725</name>
</gene>
<evidence type="ECO:0000256" key="3">
    <source>
        <dbReference type="ARBA" id="ARBA00022525"/>
    </source>
</evidence>
<protein>
    <recommendedName>
        <fullName evidence="4">Dirigent protein</fullName>
    </recommendedName>
</protein>
<dbReference type="GO" id="GO:0009699">
    <property type="term" value="P:phenylpropanoid biosynthetic process"/>
    <property type="evidence" value="ECO:0007669"/>
    <property type="project" value="UniProtKB-ARBA"/>
</dbReference>
<dbReference type="PANTHER" id="PTHR21495">
    <property type="entry name" value="NUCLEOPORIN-RELATED"/>
    <property type="match status" value="1"/>
</dbReference>
<comment type="subcellular location">
    <subcellularLocation>
        <location evidence="4">Secreted</location>
        <location evidence="4">Extracellular space</location>
        <location evidence="4">Apoplast</location>
    </subcellularLocation>
</comment>
<dbReference type="Proteomes" id="UP000652761">
    <property type="component" value="Unassembled WGS sequence"/>
</dbReference>
<evidence type="ECO:0000256" key="2">
    <source>
        <dbReference type="ARBA" id="ARBA00011738"/>
    </source>
</evidence>
<dbReference type="OrthoDB" id="1864232at2759"/>